<gene>
    <name evidence="5 8" type="primary">prfB</name>
    <name evidence="8" type="ORF">IAC87_01935</name>
</gene>
<keyword evidence="4 5" id="KW-0648">Protein biosynthesis</keyword>
<sequence length="360" mass="40786">MISNEEITALQQRILTLGRCLDIESKRDKVKEAAEKEQEAGFWDDPKAAEKFLKEVAPLKFWVASYDELMSMSDDLQVLAEFGEESAAEVNETYDKLRDKLEALEMRNMLGEEGDNLGAILTINSGAGGTESNDWSAMLMRMYARWGERNGYKVTVTDVLDGEEAGIKSATLEFEGDFAFGYLKAESGVHRLVRISPFNAQGKRQTTFSSVFVYPLVDDTIEIEINPGDLEWDTYRSSGAGGQNVNKVETGVRVRHIPTGIVVENTETRSQLDNRQRALRILKSRLYDLELKKRQEKQAELEGKKMKIEWGSQIRSYVLHPYKMVKDLRTGYETSDTQAVLDGDLNEFMKVYLMGNGNKQ</sequence>
<dbReference type="GO" id="GO:0016149">
    <property type="term" value="F:translation release factor activity, codon specific"/>
    <property type="evidence" value="ECO:0007669"/>
    <property type="project" value="UniProtKB-UniRule"/>
</dbReference>
<reference evidence="8" key="1">
    <citation type="submission" date="2020-10" db="EMBL/GenBank/DDBJ databases">
        <authorList>
            <person name="Gilroy R."/>
        </authorList>
    </citation>
    <scope>NUCLEOTIDE SEQUENCE</scope>
    <source>
        <strain evidence="8">B3-2255</strain>
    </source>
</reference>
<dbReference type="Pfam" id="PF03462">
    <property type="entry name" value="PCRF"/>
    <property type="match status" value="1"/>
</dbReference>
<evidence type="ECO:0000256" key="2">
    <source>
        <dbReference type="ARBA" id="ARBA00022481"/>
    </source>
</evidence>
<dbReference type="Gene3D" id="1.20.58.410">
    <property type="entry name" value="Release factor"/>
    <property type="match status" value="1"/>
</dbReference>
<evidence type="ECO:0000313" key="8">
    <source>
        <dbReference type="EMBL" id="MBO8481289.1"/>
    </source>
</evidence>
<dbReference type="SUPFAM" id="SSF75620">
    <property type="entry name" value="Release factor"/>
    <property type="match status" value="1"/>
</dbReference>
<dbReference type="InterPro" id="IPR004374">
    <property type="entry name" value="PrfB"/>
</dbReference>
<dbReference type="NCBIfam" id="TIGR00020">
    <property type="entry name" value="prfB"/>
    <property type="match status" value="1"/>
</dbReference>
<evidence type="ECO:0000256" key="1">
    <source>
        <dbReference type="ARBA" id="ARBA00010835"/>
    </source>
</evidence>
<dbReference type="FunFam" id="3.30.160.20:FF:000040">
    <property type="entry name" value="Peptide chain release factor 2"/>
    <property type="match status" value="1"/>
</dbReference>
<protein>
    <recommendedName>
        <fullName evidence="5 6">Peptide chain release factor 2</fullName>
        <shortName evidence="5">RF-2</shortName>
    </recommendedName>
</protein>
<feature type="domain" description="Prokaryotic-type class I peptide chain release factors" evidence="7">
    <location>
        <begin position="236"/>
        <end position="252"/>
    </location>
</feature>
<evidence type="ECO:0000313" key="9">
    <source>
        <dbReference type="Proteomes" id="UP000823772"/>
    </source>
</evidence>
<dbReference type="PANTHER" id="PTHR43116:SF3">
    <property type="entry name" value="CLASS I PEPTIDE CHAIN RELEASE FACTOR"/>
    <property type="match status" value="1"/>
</dbReference>
<evidence type="ECO:0000256" key="4">
    <source>
        <dbReference type="ARBA" id="ARBA00022917"/>
    </source>
</evidence>
<keyword evidence="2 5" id="KW-0488">Methylation</keyword>
<dbReference type="PANTHER" id="PTHR43116">
    <property type="entry name" value="PEPTIDE CHAIN RELEASE FACTOR 2"/>
    <property type="match status" value="1"/>
</dbReference>
<dbReference type="InterPro" id="IPR045853">
    <property type="entry name" value="Pep_chain_release_fac_I_sf"/>
</dbReference>
<dbReference type="Gene3D" id="3.30.70.1660">
    <property type="match status" value="1"/>
</dbReference>
<accession>A0A9D9IYJ5</accession>
<organism evidence="8 9">
    <name type="scientific">Candidatus Merdivivens faecigallinarum</name>
    <dbReference type="NCBI Taxonomy" id="2840871"/>
    <lineage>
        <taxon>Bacteria</taxon>
        <taxon>Pseudomonadati</taxon>
        <taxon>Bacteroidota</taxon>
        <taxon>Bacteroidia</taxon>
        <taxon>Bacteroidales</taxon>
        <taxon>Muribaculaceae</taxon>
        <taxon>Muribaculaceae incertae sedis</taxon>
        <taxon>Candidatus Merdivivens</taxon>
    </lineage>
</organism>
<reference evidence="8" key="2">
    <citation type="journal article" date="2021" name="PeerJ">
        <title>Extensive microbial diversity within the chicken gut microbiome revealed by metagenomics and culture.</title>
        <authorList>
            <person name="Gilroy R."/>
            <person name="Ravi A."/>
            <person name="Getino M."/>
            <person name="Pursley I."/>
            <person name="Horton D.L."/>
            <person name="Alikhan N.F."/>
            <person name="Baker D."/>
            <person name="Gharbi K."/>
            <person name="Hall N."/>
            <person name="Watson M."/>
            <person name="Adriaenssens E.M."/>
            <person name="Foster-Nyarko E."/>
            <person name="Jarju S."/>
            <person name="Secka A."/>
            <person name="Antonio M."/>
            <person name="Oren A."/>
            <person name="Chaudhuri R.R."/>
            <person name="La Ragione R."/>
            <person name="Hildebrand F."/>
            <person name="Pallen M.J."/>
        </authorList>
    </citation>
    <scope>NUCLEOTIDE SEQUENCE</scope>
    <source>
        <strain evidence="8">B3-2255</strain>
    </source>
</reference>
<dbReference type="EMBL" id="JADILY010000039">
    <property type="protein sequence ID" value="MBO8481289.1"/>
    <property type="molecule type" value="Genomic_DNA"/>
</dbReference>
<evidence type="ECO:0000256" key="3">
    <source>
        <dbReference type="ARBA" id="ARBA00022490"/>
    </source>
</evidence>
<dbReference type="Gene3D" id="3.30.160.20">
    <property type="match status" value="1"/>
</dbReference>
<dbReference type="AlphaFoldDB" id="A0A9D9IYJ5"/>
<dbReference type="InterPro" id="IPR005139">
    <property type="entry name" value="PCRF"/>
</dbReference>
<comment type="caution">
    <text evidence="8">The sequence shown here is derived from an EMBL/GenBank/DDBJ whole genome shotgun (WGS) entry which is preliminary data.</text>
</comment>
<dbReference type="SMART" id="SM00937">
    <property type="entry name" value="PCRF"/>
    <property type="match status" value="1"/>
</dbReference>
<dbReference type="InterPro" id="IPR000352">
    <property type="entry name" value="Pep_chain_release_fac_I"/>
</dbReference>
<evidence type="ECO:0000259" key="7">
    <source>
        <dbReference type="PROSITE" id="PS00745"/>
    </source>
</evidence>
<keyword evidence="3 5" id="KW-0963">Cytoplasm</keyword>
<proteinExistence type="inferred from homology"/>
<comment type="similarity">
    <text evidence="1 5">Belongs to the prokaryotic/mitochondrial release factor family.</text>
</comment>
<evidence type="ECO:0000256" key="6">
    <source>
        <dbReference type="NCBIfam" id="TIGR00020"/>
    </source>
</evidence>
<feature type="modified residue" description="N5-methylglutamine" evidence="5">
    <location>
        <position position="243"/>
    </location>
</feature>
<comment type="subcellular location">
    <subcellularLocation>
        <location evidence="5">Cytoplasm</location>
    </subcellularLocation>
</comment>
<dbReference type="GO" id="GO:0005737">
    <property type="term" value="C:cytoplasm"/>
    <property type="evidence" value="ECO:0007669"/>
    <property type="project" value="UniProtKB-SubCell"/>
</dbReference>
<dbReference type="Proteomes" id="UP000823772">
    <property type="component" value="Unassembled WGS sequence"/>
</dbReference>
<dbReference type="HAMAP" id="MF_00094">
    <property type="entry name" value="Rel_fac_2"/>
    <property type="match status" value="1"/>
</dbReference>
<dbReference type="Pfam" id="PF00472">
    <property type="entry name" value="RF-1"/>
    <property type="match status" value="1"/>
</dbReference>
<comment type="PTM">
    <text evidence="5">Methylated by PrmC. Methylation increases the termination efficiency of RF2.</text>
</comment>
<name>A0A9D9IYJ5_9BACT</name>
<dbReference type="PROSITE" id="PS00745">
    <property type="entry name" value="RF_PROK_I"/>
    <property type="match status" value="1"/>
</dbReference>
<comment type="function">
    <text evidence="5">Peptide chain release factor 2 directs the termination of translation in response to the peptide chain termination codons UGA and UAA.</text>
</comment>
<evidence type="ECO:0000256" key="5">
    <source>
        <dbReference type="HAMAP-Rule" id="MF_00094"/>
    </source>
</evidence>